<dbReference type="Pfam" id="PF01237">
    <property type="entry name" value="Oxysterol_BP"/>
    <property type="match status" value="1"/>
</dbReference>
<dbReference type="Proteomes" id="UP000823775">
    <property type="component" value="Unassembled WGS sequence"/>
</dbReference>
<dbReference type="InterPro" id="IPR037239">
    <property type="entry name" value="OSBP_sf"/>
</dbReference>
<evidence type="ECO:0000313" key="2">
    <source>
        <dbReference type="Proteomes" id="UP000823775"/>
    </source>
</evidence>
<gene>
    <name evidence="1" type="primary">ORP1C_1</name>
    <name evidence="1" type="ORF">HAX54_001928</name>
</gene>
<organism evidence="1 2">
    <name type="scientific">Datura stramonium</name>
    <name type="common">Jimsonweed</name>
    <name type="synonym">Common thornapple</name>
    <dbReference type="NCBI Taxonomy" id="4076"/>
    <lineage>
        <taxon>Eukaryota</taxon>
        <taxon>Viridiplantae</taxon>
        <taxon>Streptophyta</taxon>
        <taxon>Embryophyta</taxon>
        <taxon>Tracheophyta</taxon>
        <taxon>Spermatophyta</taxon>
        <taxon>Magnoliopsida</taxon>
        <taxon>eudicotyledons</taxon>
        <taxon>Gunneridae</taxon>
        <taxon>Pentapetalae</taxon>
        <taxon>asterids</taxon>
        <taxon>lamiids</taxon>
        <taxon>Solanales</taxon>
        <taxon>Solanaceae</taxon>
        <taxon>Solanoideae</taxon>
        <taxon>Datureae</taxon>
        <taxon>Datura</taxon>
    </lineage>
</organism>
<dbReference type="EMBL" id="JACEIK010001080">
    <property type="protein sequence ID" value="MCD7465774.1"/>
    <property type="molecule type" value="Genomic_DNA"/>
</dbReference>
<protein>
    <submittedName>
        <fullName evidence="1">Oxysterol-binding protein- protein 1C</fullName>
    </submittedName>
</protein>
<dbReference type="InterPro" id="IPR000648">
    <property type="entry name" value="Oxysterol-bd"/>
</dbReference>
<name>A0ABS8T570_DATST</name>
<accession>A0ABS8T570</accession>
<reference evidence="1 2" key="1">
    <citation type="journal article" date="2021" name="BMC Genomics">
        <title>Datura genome reveals duplications of psychoactive alkaloid biosynthetic genes and high mutation rate following tissue culture.</title>
        <authorList>
            <person name="Rajewski A."/>
            <person name="Carter-House D."/>
            <person name="Stajich J."/>
            <person name="Litt A."/>
        </authorList>
    </citation>
    <scope>NUCLEOTIDE SEQUENCE [LARGE SCALE GENOMIC DNA]</scope>
    <source>
        <strain evidence="1">AR-01</strain>
    </source>
</reference>
<dbReference type="SUPFAM" id="SSF144000">
    <property type="entry name" value="Oxysterol-binding protein-like"/>
    <property type="match status" value="1"/>
</dbReference>
<comment type="caution">
    <text evidence="1">The sequence shown here is derived from an EMBL/GenBank/DDBJ whole genome shotgun (WGS) entry which is preliminary data.</text>
</comment>
<sequence>MLPLSPPNRKVATNRFRKLEPDQGFLKMESMKWLIPEKLRLEQRQREASKMQERGWQPRWFAKPKGSDTYQYKEDIGS</sequence>
<keyword evidence="2" id="KW-1185">Reference proteome</keyword>
<proteinExistence type="predicted"/>
<evidence type="ECO:0000313" key="1">
    <source>
        <dbReference type="EMBL" id="MCD7465774.1"/>
    </source>
</evidence>